<reference evidence="10 11" key="2">
    <citation type="journal article" date="2012" name="PLoS Pathog.">
        <title>Diverse lifestyles and strategies of plant pathogenesis encoded in the genomes of eighteen Dothideomycetes fungi.</title>
        <authorList>
            <person name="Ohm R.A."/>
            <person name="Feau N."/>
            <person name="Henrissat B."/>
            <person name="Schoch C.L."/>
            <person name="Horwitz B.A."/>
            <person name="Barry K.W."/>
            <person name="Condon B.J."/>
            <person name="Copeland A.C."/>
            <person name="Dhillon B."/>
            <person name="Glaser F."/>
            <person name="Hesse C.N."/>
            <person name="Kosti I."/>
            <person name="LaButti K."/>
            <person name="Lindquist E.A."/>
            <person name="Lucas S."/>
            <person name="Salamov A.A."/>
            <person name="Bradshaw R.E."/>
            <person name="Ciuffetti L."/>
            <person name="Hamelin R.C."/>
            <person name="Kema G.H.J."/>
            <person name="Lawrence C."/>
            <person name="Scott J.A."/>
            <person name="Spatafora J.W."/>
            <person name="Turgeon B.G."/>
            <person name="de Wit P.J.G.M."/>
            <person name="Zhong S."/>
            <person name="Goodwin S.B."/>
            <person name="Grigoriev I.V."/>
        </authorList>
    </citation>
    <scope>NUCLEOTIDE SEQUENCE [LARGE SCALE GENOMIC DNA]</scope>
    <source>
        <strain evidence="11">NZE10 / CBS 128990</strain>
    </source>
</reference>
<keyword evidence="9" id="KW-1133">Transmembrane helix</keyword>
<protein>
    <recommendedName>
        <fullName evidence="12">Cytochrome P450</fullName>
    </recommendedName>
</protein>
<dbReference type="GO" id="GO:0020037">
    <property type="term" value="F:heme binding"/>
    <property type="evidence" value="ECO:0007669"/>
    <property type="project" value="InterPro"/>
</dbReference>
<dbReference type="PANTHER" id="PTHR24287:SF1">
    <property type="entry name" value="P450, PUTATIVE (EUROFUNG)-RELATED"/>
    <property type="match status" value="1"/>
</dbReference>
<dbReference type="Pfam" id="PF00067">
    <property type="entry name" value="p450"/>
    <property type="match status" value="1"/>
</dbReference>
<dbReference type="Gene3D" id="1.10.630.10">
    <property type="entry name" value="Cytochrome P450"/>
    <property type="match status" value="1"/>
</dbReference>
<dbReference type="Proteomes" id="UP000016933">
    <property type="component" value="Unassembled WGS sequence"/>
</dbReference>
<dbReference type="OMA" id="FFEEATF"/>
<dbReference type="PRINTS" id="PR00464">
    <property type="entry name" value="EP450II"/>
</dbReference>
<dbReference type="OrthoDB" id="1470350at2759"/>
<dbReference type="InterPro" id="IPR002974">
    <property type="entry name" value="Cyt_P450_E_CYP52_ascomycetes"/>
</dbReference>
<organism evidence="10 11">
    <name type="scientific">Dothistroma septosporum (strain NZE10 / CBS 128990)</name>
    <name type="common">Red band needle blight fungus</name>
    <name type="synonym">Mycosphaerella pini</name>
    <dbReference type="NCBI Taxonomy" id="675120"/>
    <lineage>
        <taxon>Eukaryota</taxon>
        <taxon>Fungi</taxon>
        <taxon>Dikarya</taxon>
        <taxon>Ascomycota</taxon>
        <taxon>Pezizomycotina</taxon>
        <taxon>Dothideomycetes</taxon>
        <taxon>Dothideomycetidae</taxon>
        <taxon>Mycosphaerellales</taxon>
        <taxon>Mycosphaerellaceae</taxon>
        <taxon>Dothistroma</taxon>
    </lineage>
</organism>
<evidence type="ECO:0000256" key="2">
    <source>
        <dbReference type="ARBA" id="ARBA00010617"/>
    </source>
</evidence>
<dbReference type="GO" id="GO:0016712">
    <property type="term" value="F:oxidoreductase activity, acting on paired donors, with incorporation or reduction of molecular oxygen, reduced flavin or flavoprotein as one donor, and incorporation of one atom of oxygen"/>
    <property type="evidence" value="ECO:0007669"/>
    <property type="project" value="InterPro"/>
</dbReference>
<dbReference type="InterPro" id="IPR002402">
    <property type="entry name" value="Cyt_P450_E_grp-II"/>
</dbReference>
<evidence type="ECO:0000313" key="11">
    <source>
        <dbReference type="Proteomes" id="UP000016933"/>
    </source>
</evidence>
<dbReference type="HOGENOM" id="CLU_001570_27_0_1"/>
<evidence type="ECO:0000313" key="10">
    <source>
        <dbReference type="EMBL" id="EME38452.1"/>
    </source>
</evidence>
<dbReference type="eggNOG" id="KOG0157">
    <property type="taxonomic scope" value="Eukaryota"/>
</dbReference>
<keyword evidence="9" id="KW-0472">Membrane</keyword>
<keyword evidence="5" id="KW-0560">Oxidoreductase</keyword>
<evidence type="ECO:0008006" key="12">
    <source>
        <dbReference type="Google" id="ProtNLM"/>
    </source>
</evidence>
<keyword evidence="6 8" id="KW-0408">Iron</keyword>
<evidence type="ECO:0000256" key="9">
    <source>
        <dbReference type="SAM" id="Phobius"/>
    </source>
</evidence>
<evidence type="ECO:0000256" key="4">
    <source>
        <dbReference type="ARBA" id="ARBA00022723"/>
    </source>
</evidence>
<feature type="transmembrane region" description="Helical" evidence="9">
    <location>
        <begin position="12"/>
        <end position="32"/>
    </location>
</feature>
<evidence type="ECO:0000256" key="3">
    <source>
        <dbReference type="ARBA" id="ARBA00022617"/>
    </source>
</evidence>
<evidence type="ECO:0000256" key="7">
    <source>
        <dbReference type="ARBA" id="ARBA00023033"/>
    </source>
</evidence>
<evidence type="ECO:0000256" key="1">
    <source>
        <dbReference type="ARBA" id="ARBA00001971"/>
    </source>
</evidence>
<gene>
    <name evidence="10" type="ORF">DOTSEDRAFT_57536</name>
</gene>
<evidence type="ECO:0000256" key="8">
    <source>
        <dbReference type="PIRSR" id="PIRSR602402-1"/>
    </source>
</evidence>
<keyword evidence="4 8" id="KW-0479">Metal-binding</keyword>
<feature type="binding site" description="axial binding residue" evidence="8">
    <location>
        <position position="463"/>
    </location>
    <ligand>
        <name>heme</name>
        <dbReference type="ChEBI" id="CHEBI:30413"/>
    </ligand>
    <ligandPart>
        <name>Fe</name>
        <dbReference type="ChEBI" id="CHEBI:18248"/>
    </ligandPart>
</feature>
<dbReference type="SUPFAM" id="SSF48264">
    <property type="entry name" value="Cytochrome P450"/>
    <property type="match status" value="1"/>
</dbReference>
<dbReference type="PRINTS" id="PR01239">
    <property type="entry name" value="EP450IICYP52"/>
</dbReference>
<dbReference type="PANTHER" id="PTHR24287">
    <property type="entry name" value="P450, PUTATIVE (EUROFUNG)-RELATED"/>
    <property type="match status" value="1"/>
</dbReference>
<accession>N1PBK8</accession>
<dbReference type="InterPro" id="IPR036396">
    <property type="entry name" value="Cyt_P450_sf"/>
</dbReference>
<keyword evidence="3 8" id="KW-0349">Heme</keyword>
<keyword evidence="11" id="KW-1185">Reference proteome</keyword>
<keyword evidence="9" id="KW-0812">Transmembrane</keyword>
<dbReference type="STRING" id="675120.N1PBK8"/>
<dbReference type="AlphaFoldDB" id="N1PBK8"/>
<proteinExistence type="inferred from homology"/>
<keyword evidence="7" id="KW-0503">Monooxygenase</keyword>
<reference evidence="11" key="1">
    <citation type="journal article" date="2012" name="PLoS Genet.">
        <title>The genomes of the fungal plant pathogens Cladosporium fulvum and Dothistroma septosporum reveal adaptation to different hosts and lifestyles but also signatures of common ancestry.</title>
        <authorList>
            <person name="de Wit P.J.G.M."/>
            <person name="van der Burgt A."/>
            <person name="Oekmen B."/>
            <person name="Stergiopoulos I."/>
            <person name="Abd-Elsalam K.A."/>
            <person name="Aerts A.L."/>
            <person name="Bahkali A.H."/>
            <person name="Beenen H.G."/>
            <person name="Chettri P."/>
            <person name="Cox M.P."/>
            <person name="Datema E."/>
            <person name="de Vries R.P."/>
            <person name="Dhillon B."/>
            <person name="Ganley A.R."/>
            <person name="Griffiths S.A."/>
            <person name="Guo Y."/>
            <person name="Hamelin R.C."/>
            <person name="Henrissat B."/>
            <person name="Kabir M.S."/>
            <person name="Jashni M.K."/>
            <person name="Kema G."/>
            <person name="Klaubauf S."/>
            <person name="Lapidus A."/>
            <person name="Levasseur A."/>
            <person name="Lindquist E."/>
            <person name="Mehrabi R."/>
            <person name="Ohm R.A."/>
            <person name="Owen T.J."/>
            <person name="Salamov A."/>
            <person name="Schwelm A."/>
            <person name="Schijlen E."/>
            <person name="Sun H."/>
            <person name="van den Burg H.A."/>
            <person name="van Ham R.C.H.J."/>
            <person name="Zhang S."/>
            <person name="Goodwin S.B."/>
            <person name="Grigoriev I.V."/>
            <person name="Collemare J."/>
            <person name="Bradshaw R.E."/>
        </authorList>
    </citation>
    <scope>NUCLEOTIDE SEQUENCE [LARGE SCALE GENOMIC DNA]</scope>
    <source>
        <strain evidence="11">NZE10 / CBS 128990</strain>
    </source>
</reference>
<sequence>MGPWKHRPKSGLLTEMVGLAAVVCVGLGVFYLHQRHQRRQRLETIARQNNCLDVPRRKQRWYLGGLDLLIDSYRHTSQHKYLQALQAKFRDYGNTYTSRVMGMNRLVTIEPANVEAIVKTKAKDFIVRPARRVALDGLVGPGILTCDGWAWKVQRTLMKPSFDRSRTTDMMWYEKHTLNLLRQLTPPNGIVDLQDLFFKFTLDASTDNLFGSSSRTLEPTSQIGANARDSGLEGAFDRSQRAAVRRFALGWLNRLIPQPRYWLDTTRVHGFADRYVRLALEHKTASPTSDGAPKLNFLTDAARRTTSHDDLRRGVLHLLVAGRDSTASLLSNLWHCLARDERVWTRLKLEVDRLEGVIPCSSEVLKQLPYLRRCIDEALRCHPAIPWSLRSAARDTVLPTGGGPNRDAPIVVPAGTSVLVPLYCMHRNRAYWGEDADLFMPEQWEIVKPGWNYLPFLAGPRMCLGYQSAINTASFITIRLVQHLKAVRPADDQPWREELGLSMACAAGVKVVIEFR</sequence>
<evidence type="ECO:0000256" key="5">
    <source>
        <dbReference type="ARBA" id="ARBA00023002"/>
    </source>
</evidence>
<dbReference type="InterPro" id="IPR001128">
    <property type="entry name" value="Cyt_P450"/>
</dbReference>
<name>N1PBK8_DOTSN</name>
<dbReference type="GO" id="GO:0005506">
    <property type="term" value="F:iron ion binding"/>
    <property type="evidence" value="ECO:0007669"/>
    <property type="project" value="InterPro"/>
</dbReference>
<comment type="similarity">
    <text evidence="2">Belongs to the cytochrome P450 family.</text>
</comment>
<evidence type="ECO:0000256" key="6">
    <source>
        <dbReference type="ARBA" id="ARBA00023004"/>
    </source>
</evidence>
<dbReference type="InterPro" id="IPR047146">
    <property type="entry name" value="Cyt_P450_E_CYP52_fungi"/>
</dbReference>
<comment type="cofactor">
    <cofactor evidence="1 8">
        <name>heme</name>
        <dbReference type="ChEBI" id="CHEBI:30413"/>
    </cofactor>
</comment>
<dbReference type="EMBL" id="KB446547">
    <property type="protein sequence ID" value="EME38452.1"/>
    <property type="molecule type" value="Genomic_DNA"/>
</dbReference>